<protein>
    <submittedName>
        <fullName evidence="2">Uncharacterized protein</fullName>
    </submittedName>
</protein>
<dbReference type="Proteomes" id="UP000250235">
    <property type="component" value="Unassembled WGS sequence"/>
</dbReference>
<dbReference type="AlphaFoldDB" id="A0A2Z7BLG0"/>
<dbReference type="EMBL" id="KV004641">
    <property type="protein sequence ID" value="KZV35329.1"/>
    <property type="molecule type" value="Genomic_DNA"/>
</dbReference>
<gene>
    <name evidence="2" type="ORF">F511_40245</name>
</gene>
<proteinExistence type="predicted"/>
<feature type="region of interest" description="Disordered" evidence="1">
    <location>
        <begin position="1"/>
        <end position="38"/>
    </location>
</feature>
<evidence type="ECO:0000313" key="3">
    <source>
        <dbReference type="Proteomes" id="UP000250235"/>
    </source>
</evidence>
<name>A0A2Z7BLG0_9LAMI</name>
<accession>A0A2Z7BLG0</accession>
<feature type="compositionally biased region" description="Polar residues" evidence="1">
    <location>
        <begin position="18"/>
        <end position="38"/>
    </location>
</feature>
<keyword evidence="3" id="KW-1185">Reference proteome</keyword>
<organism evidence="2 3">
    <name type="scientific">Dorcoceras hygrometricum</name>
    <dbReference type="NCBI Taxonomy" id="472368"/>
    <lineage>
        <taxon>Eukaryota</taxon>
        <taxon>Viridiplantae</taxon>
        <taxon>Streptophyta</taxon>
        <taxon>Embryophyta</taxon>
        <taxon>Tracheophyta</taxon>
        <taxon>Spermatophyta</taxon>
        <taxon>Magnoliopsida</taxon>
        <taxon>eudicotyledons</taxon>
        <taxon>Gunneridae</taxon>
        <taxon>Pentapetalae</taxon>
        <taxon>asterids</taxon>
        <taxon>lamiids</taxon>
        <taxon>Lamiales</taxon>
        <taxon>Gesneriaceae</taxon>
        <taxon>Didymocarpoideae</taxon>
        <taxon>Trichosporeae</taxon>
        <taxon>Loxocarpinae</taxon>
        <taxon>Dorcoceras</taxon>
    </lineage>
</organism>
<evidence type="ECO:0000256" key="1">
    <source>
        <dbReference type="SAM" id="MobiDB-lite"/>
    </source>
</evidence>
<reference evidence="2 3" key="1">
    <citation type="journal article" date="2015" name="Proc. Natl. Acad. Sci. U.S.A.">
        <title>The resurrection genome of Boea hygrometrica: A blueprint for survival of dehydration.</title>
        <authorList>
            <person name="Xiao L."/>
            <person name="Yang G."/>
            <person name="Zhang L."/>
            <person name="Yang X."/>
            <person name="Zhao S."/>
            <person name="Ji Z."/>
            <person name="Zhou Q."/>
            <person name="Hu M."/>
            <person name="Wang Y."/>
            <person name="Chen M."/>
            <person name="Xu Y."/>
            <person name="Jin H."/>
            <person name="Xiao X."/>
            <person name="Hu G."/>
            <person name="Bao F."/>
            <person name="Hu Y."/>
            <person name="Wan P."/>
            <person name="Li L."/>
            <person name="Deng X."/>
            <person name="Kuang T."/>
            <person name="Xiang C."/>
            <person name="Zhu J.K."/>
            <person name="Oliver M.J."/>
            <person name="He Y."/>
        </authorList>
    </citation>
    <scope>NUCLEOTIDE SEQUENCE [LARGE SCALE GENOMIC DNA]</scope>
    <source>
        <strain evidence="3">cv. XS01</strain>
    </source>
</reference>
<sequence>MTGKTFSSSPEDRPPASRSASVHSRPTDLQTSRSASVHLTTYRPSDLQIFLSSSPDLQTSGPLDLPQFISRPHGSDVVTTHWLDKIRLHQNS</sequence>
<evidence type="ECO:0000313" key="2">
    <source>
        <dbReference type="EMBL" id="KZV35329.1"/>
    </source>
</evidence>